<accession>A0A1F4UKR7</accession>
<gene>
    <name evidence="1" type="ORF">A2V49_00980</name>
</gene>
<dbReference type="Proteomes" id="UP000178615">
    <property type="component" value="Unassembled WGS sequence"/>
</dbReference>
<sequence>MHNYFFLLSQSQFKKNIIVEINKEENITDHMTFNCFDGSTKPKIINSESVVARTLNPGIKRVNAKLTIKINKKLINTNPIPLLGREIKDKRGLIKKYNKDIPITKRMIAAVLLNRNPPMMYWATFIETQENIKILSIPLTTF</sequence>
<proteinExistence type="predicted"/>
<organism evidence="1 2">
    <name type="scientific">candidate division WWE3 bacterium RBG_19FT_COMBO_34_6</name>
    <dbReference type="NCBI Taxonomy" id="1802612"/>
    <lineage>
        <taxon>Bacteria</taxon>
        <taxon>Katanobacteria</taxon>
    </lineage>
</organism>
<protein>
    <submittedName>
        <fullName evidence="1">Uncharacterized protein</fullName>
    </submittedName>
</protein>
<evidence type="ECO:0000313" key="2">
    <source>
        <dbReference type="Proteomes" id="UP000178615"/>
    </source>
</evidence>
<dbReference type="AlphaFoldDB" id="A0A1F4UKR7"/>
<comment type="caution">
    <text evidence="1">The sequence shown here is derived from an EMBL/GenBank/DDBJ whole genome shotgun (WGS) entry which is preliminary data.</text>
</comment>
<reference evidence="1 2" key="1">
    <citation type="journal article" date="2016" name="Nat. Commun.">
        <title>Thousands of microbial genomes shed light on interconnected biogeochemical processes in an aquifer system.</title>
        <authorList>
            <person name="Anantharaman K."/>
            <person name="Brown C.T."/>
            <person name="Hug L.A."/>
            <person name="Sharon I."/>
            <person name="Castelle C.J."/>
            <person name="Probst A.J."/>
            <person name="Thomas B.C."/>
            <person name="Singh A."/>
            <person name="Wilkins M.J."/>
            <person name="Karaoz U."/>
            <person name="Brodie E.L."/>
            <person name="Williams K.H."/>
            <person name="Hubbard S.S."/>
            <person name="Banfield J.F."/>
        </authorList>
    </citation>
    <scope>NUCLEOTIDE SEQUENCE [LARGE SCALE GENOMIC DNA]</scope>
</reference>
<name>A0A1F4UKR7_UNCKA</name>
<evidence type="ECO:0000313" key="1">
    <source>
        <dbReference type="EMBL" id="OGC45561.1"/>
    </source>
</evidence>
<dbReference type="EMBL" id="MEUV01000027">
    <property type="protein sequence ID" value="OGC45561.1"/>
    <property type="molecule type" value="Genomic_DNA"/>
</dbReference>